<keyword evidence="2" id="KW-0964">Secreted</keyword>
<evidence type="ECO:0000256" key="4">
    <source>
        <dbReference type="SAM" id="MobiDB-lite"/>
    </source>
</evidence>
<dbReference type="EnsemblMetazoa" id="SSS_5358s_mrna">
    <property type="protein sequence ID" value="KAF7493830.1"/>
    <property type="gene ID" value="SSS_5358"/>
</dbReference>
<evidence type="ECO:0000259" key="6">
    <source>
        <dbReference type="Pfam" id="PF21481"/>
    </source>
</evidence>
<evidence type="ECO:0000313" key="7">
    <source>
        <dbReference type="EMBL" id="KAF7493830.1"/>
    </source>
</evidence>
<evidence type="ECO:0000256" key="1">
    <source>
        <dbReference type="ARBA" id="ARBA00004613"/>
    </source>
</evidence>
<dbReference type="Pfam" id="PF21481">
    <property type="entry name" value="DIKK1-2-4_C-subdom1"/>
    <property type="match status" value="1"/>
</dbReference>
<dbReference type="GO" id="GO:0048019">
    <property type="term" value="F:receptor antagonist activity"/>
    <property type="evidence" value="ECO:0007669"/>
    <property type="project" value="TreeGrafter"/>
</dbReference>
<feature type="domain" description="Dickkopf-related protein 1/2/4 C-terminal subdomain 1" evidence="6">
    <location>
        <begin position="201"/>
        <end position="230"/>
    </location>
</feature>
<comment type="subcellular location">
    <subcellularLocation>
        <location evidence="1">Secreted</location>
    </subcellularLocation>
</comment>
<dbReference type="AlphaFoldDB" id="A0A834VFK6"/>
<proteinExistence type="predicted"/>
<feature type="region of interest" description="Disordered" evidence="4">
    <location>
        <begin position="73"/>
        <end position="101"/>
    </location>
</feature>
<name>A0A834VFK6_SARSC</name>
<organism evidence="7">
    <name type="scientific">Sarcoptes scabiei</name>
    <name type="common">Itch mite</name>
    <name type="synonym">Acarus scabiei</name>
    <dbReference type="NCBI Taxonomy" id="52283"/>
    <lineage>
        <taxon>Eukaryota</taxon>
        <taxon>Metazoa</taxon>
        <taxon>Ecdysozoa</taxon>
        <taxon>Arthropoda</taxon>
        <taxon>Chelicerata</taxon>
        <taxon>Arachnida</taxon>
        <taxon>Acari</taxon>
        <taxon>Acariformes</taxon>
        <taxon>Sarcoptiformes</taxon>
        <taxon>Astigmata</taxon>
        <taxon>Psoroptidia</taxon>
        <taxon>Sarcoptoidea</taxon>
        <taxon>Sarcoptidae</taxon>
        <taxon>Sarcoptinae</taxon>
        <taxon>Sarcoptes</taxon>
    </lineage>
</organism>
<feature type="signal peptide" evidence="5">
    <location>
        <begin position="1"/>
        <end position="28"/>
    </location>
</feature>
<reference evidence="9" key="1">
    <citation type="journal article" date="2020" name="PLoS Negl. Trop. Dis.">
        <title>High-quality nuclear genome for Sarcoptes scabiei-A critical resource for a neglected parasite.</title>
        <authorList>
            <person name="Korhonen P.K."/>
            <person name="Gasser R.B."/>
            <person name="Ma G."/>
            <person name="Wang T."/>
            <person name="Stroehlein A.J."/>
            <person name="Young N.D."/>
            <person name="Ang C.S."/>
            <person name="Fernando D.D."/>
            <person name="Lu H.C."/>
            <person name="Taylor S."/>
            <person name="Reynolds S.L."/>
            <person name="Mofiz E."/>
            <person name="Najaraj S.H."/>
            <person name="Gowda H."/>
            <person name="Madugundu A."/>
            <person name="Renuse S."/>
            <person name="Holt D."/>
            <person name="Pandey A."/>
            <person name="Papenfuss A.T."/>
            <person name="Fischer K."/>
        </authorList>
    </citation>
    <scope>NUCLEOTIDE SEQUENCE [LARGE SCALE GENOMIC DNA]</scope>
</reference>
<evidence type="ECO:0000256" key="3">
    <source>
        <dbReference type="ARBA" id="ARBA00022729"/>
    </source>
</evidence>
<reference evidence="7" key="2">
    <citation type="submission" date="2020-01" db="EMBL/GenBank/DDBJ databases">
        <authorList>
            <person name="Korhonen P.K.K."/>
            <person name="Guangxu M.G."/>
            <person name="Wang T.W."/>
            <person name="Stroehlein A.J.S."/>
            <person name="Young N.D."/>
            <person name="Ang C.-S.A."/>
            <person name="Fernando D.W.F."/>
            <person name="Lu H.L."/>
            <person name="Taylor S.T."/>
            <person name="Ehtesham M.E.M."/>
            <person name="Najaraj S.H.N."/>
            <person name="Harsha G.H.G."/>
            <person name="Madugundu A.M."/>
            <person name="Renuse S.R."/>
            <person name="Holt D.H."/>
            <person name="Pandey A.P."/>
            <person name="Papenfuss A.P."/>
            <person name="Gasser R.B.G."/>
            <person name="Fischer K.F."/>
        </authorList>
    </citation>
    <scope>NUCLEOTIDE SEQUENCE</scope>
    <source>
        <strain evidence="7">SSS_KF_BRIS2020</strain>
    </source>
</reference>
<protein>
    <recommendedName>
        <fullName evidence="6">Dickkopf-related protein 1/2/4 C-terminal subdomain 1 domain-containing protein</fullName>
    </recommendedName>
</protein>
<dbReference type="PANTHER" id="PTHR12113">
    <property type="entry name" value="DICKKOPF3-LIKE 3"/>
    <property type="match status" value="1"/>
</dbReference>
<feature type="chain" id="PRO_5038316235" description="Dickkopf-related protein 1/2/4 C-terminal subdomain 1 domain-containing protein" evidence="5">
    <location>
        <begin position="29"/>
        <end position="315"/>
    </location>
</feature>
<dbReference type="GO" id="GO:0005615">
    <property type="term" value="C:extracellular space"/>
    <property type="evidence" value="ECO:0007669"/>
    <property type="project" value="TreeGrafter"/>
</dbReference>
<dbReference type="GO" id="GO:0090090">
    <property type="term" value="P:negative regulation of canonical Wnt signaling pathway"/>
    <property type="evidence" value="ECO:0007669"/>
    <property type="project" value="TreeGrafter"/>
</dbReference>
<dbReference type="Gene3D" id="2.10.80.10">
    <property type="entry name" value="Lipase, subunit A"/>
    <property type="match status" value="1"/>
</dbReference>
<dbReference type="PANTHER" id="PTHR12113:SF31">
    <property type="entry name" value="DICKKOPF N-TERMINAL CYSTEINE-RICH DOMAIN-CONTAINING PROTEIN"/>
    <property type="match status" value="1"/>
</dbReference>
<evidence type="ECO:0000313" key="9">
    <source>
        <dbReference type="Proteomes" id="UP000070412"/>
    </source>
</evidence>
<evidence type="ECO:0000256" key="2">
    <source>
        <dbReference type="ARBA" id="ARBA00022525"/>
    </source>
</evidence>
<evidence type="ECO:0000256" key="5">
    <source>
        <dbReference type="SAM" id="SignalP"/>
    </source>
</evidence>
<reference evidence="8" key="3">
    <citation type="submission" date="2022-06" db="UniProtKB">
        <authorList>
            <consortium name="EnsemblMetazoa"/>
        </authorList>
    </citation>
    <scope>IDENTIFICATION</scope>
</reference>
<dbReference type="InterPro" id="IPR048500">
    <property type="entry name" value="DIKK1/2/4_C-subdom1"/>
</dbReference>
<keyword evidence="9" id="KW-1185">Reference proteome</keyword>
<dbReference type="OrthoDB" id="4321958at2759"/>
<evidence type="ECO:0000313" key="8">
    <source>
        <dbReference type="EnsemblMetazoa" id="KAF7493830.1"/>
    </source>
</evidence>
<dbReference type="EMBL" id="WVUK01000054">
    <property type="protein sequence ID" value="KAF7493830.1"/>
    <property type="molecule type" value="Genomic_DNA"/>
</dbReference>
<gene>
    <name evidence="7" type="ORF">SSS_5358</name>
</gene>
<dbReference type="Proteomes" id="UP000070412">
    <property type="component" value="Unassembled WGS sequence"/>
</dbReference>
<sequence>MNSIFTSIHLTLILLILINNHFLKQIDCIYIYGLVFHNPIPDDLGLHNHQKHSTSSIKTSSSSSSSSSLLTGSNLSIKSQSSPSSLTILSSPSSSSTSTSSSSSAILQYQTIGQHPNDLDLDQSRHLSLEALKRKIHCNQDSDCIDDDAPINETMMYCDRHYGYCDYFRSAGDLCRHDSQCDGDLICMFGRCEVPSKSGQKGARCNHSDDCLEGLCCARQHGERICKPKLKLGQQCFVPLGGLDYSLNELCPCDQGLECRTIFKGKISKRKRNNVMRCLYQSTSTTTTTIATPSISTLTSLVASSASSTVPPSTS</sequence>
<dbReference type="GO" id="GO:0039706">
    <property type="term" value="F:co-receptor binding"/>
    <property type="evidence" value="ECO:0007669"/>
    <property type="project" value="TreeGrafter"/>
</dbReference>
<keyword evidence="3 5" id="KW-0732">Signal</keyword>
<accession>A0A834VFK6</accession>
<dbReference type="InterPro" id="IPR039863">
    <property type="entry name" value="DKK1-4"/>
</dbReference>